<reference evidence="1" key="1">
    <citation type="submission" date="2021-06" db="EMBL/GenBank/DDBJ databases">
        <authorList>
            <person name="Kallberg Y."/>
            <person name="Tangrot J."/>
            <person name="Rosling A."/>
        </authorList>
    </citation>
    <scope>NUCLEOTIDE SEQUENCE</scope>
    <source>
        <strain evidence="1">MA453B</strain>
    </source>
</reference>
<proteinExistence type="predicted"/>
<evidence type="ECO:0000313" key="2">
    <source>
        <dbReference type="Proteomes" id="UP000789405"/>
    </source>
</evidence>
<keyword evidence="2" id="KW-1185">Reference proteome</keyword>
<accession>A0A9N9IH59</accession>
<organism evidence="1 2">
    <name type="scientific">Dentiscutata erythropus</name>
    <dbReference type="NCBI Taxonomy" id="1348616"/>
    <lineage>
        <taxon>Eukaryota</taxon>
        <taxon>Fungi</taxon>
        <taxon>Fungi incertae sedis</taxon>
        <taxon>Mucoromycota</taxon>
        <taxon>Glomeromycotina</taxon>
        <taxon>Glomeromycetes</taxon>
        <taxon>Diversisporales</taxon>
        <taxon>Gigasporaceae</taxon>
        <taxon>Dentiscutata</taxon>
    </lineage>
</organism>
<feature type="non-terminal residue" evidence="1">
    <location>
        <position position="1"/>
    </location>
</feature>
<dbReference type="AlphaFoldDB" id="A0A9N9IH59"/>
<protein>
    <submittedName>
        <fullName evidence="1">8600_t:CDS:1</fullName>
    </submittedName>
</protein>
<evidence type="ECO:0000313" key="1">
    <source>
        <dbReference type="EMBL" id="CAG8735341.1"/>
    </source>
</evidence>
<dbReference type="OrthoDB" id="2346396at2759"/>
<dbReference type="EMBL" id="CAJVPY010012615">
    <property type="protein sequence ID" value="CAG8735341.1"/>
    <property type="molecule type" value="Genomic_DNA"/>
</dbReference>
<sequence>MGFNTPIISKTLIQNIPFQVYIISLEKLRIWVLGVGKSNNNEWNFAGASYKAAFVYKYQNERCIFFEEINEDECTLTIYNNQTIVKKTFIDKEPYMQNIIQSIQIPNCTLNEWNNNEKMEYVFNYHLKQRLSIQ</sequence>
<name>A0A9N9IH59_9GLOM</name>
<gene>
    <name evidence="1" type="ORF">DERYTH_LOCUS15492</name>
</gene>
<comment type="caution">
    <text evidence="1">The sequence shown here is derived from an EMBL/GenBank/DDBJ whole genome shotgun (WGS) entry which is preliminary data.</text>
</comment>
<dbReference type="Proteomes" id="UP000789405">
    <property type="component" value="Unassembled WGS sequence"/>
</dbReference>